<sequence length="744" mass="84119">MFSVVSRPLARTALARSVGTLRGPAGRGIVSLARHGKAFDAVAVGSLRNVHAGSTIAGLTRMSIFLDKRWSTTQAPAESTIPSPPPKPAPISKKSSSRAPRSAASRLRRRLAYLLAFLAASYIAYETVPPARHLLVALIRCTRLLTAVTANIIDYKWMFAKHYDPAVYTEEEIKEFRRGGRRECHKRSAGRLFEALKRNAGIYVKLGQHIASIQALPKDERDETRLETGSKRDESMGGRGGRGRQGRPIHSKPSQDSERIGNQPCKSNGSEKDGIALERRGTPEGPAHLNHCLSGTWGAHVECYDLAMDKDRKVDRLWTESMRPLQDQCYPTPLPKLDEMLRKDMEISMDDLFSDFDPEPIGVASLAQVHRATDRRTGRKVAVKLQHPHLEEFVQIEFNQDFAHEAWNADKVRDDFAHLKGKTSLYVPEVLWAERRCLVMEFIDGARVDDLKYLKDHGIDRNQVSQELSKIFSQMVYINGYFHADPHHGNLLIRPKAPNSSSPYKFDVVLLDHGQYFDIPDDLRVNYARFWLSLIAGNSPEVLAQRRKYARLVANISDDLYPILETAITGRAGLEDASEVAGQKGKSLLHLKNMSNDELDTIRNAMVEREGLIASIFSLLRNAPRRLVMILKLNDLQRALDISLATTHGASRIFIIVARFCSYAVHEDDQRILRERRVREGITTDWIVDYVKEWYNFHWFYTGLHVVEWGMDARARAVKVVLWLKGLKERGWHGAFEVSAGLQP</sequence>
<keyword evidence="2" id="KW-1185">Reference proteome</keyword>
<comment type="caution">
    <text evidence="1">The sequence shown here is derived from an EMBL/GenBank/DDBJ whole genome shotgun (WGS) entry which is preliminary data.</text>
</comment>
<organism evidence="1 2">
    <name type="scientific">Naganishia adeliensis</name>
    <dbReference type="NCBI Taxonomy" id="92952"/>
    <lineage>
        <taxon>Eukaryota</taxon>
        <taxon>Fungi</taxon>
        <taxon>Dikarya</taxon>
        <taxon>Basidiomycota</taxon>
        <taxon>Agaricomycotina</taxon>
        <taxon>Tremellomycetes</taxon>
        <taxon>Filobasidiales</taxon>
        <taxon>Filobasidiaceae</taxon>
        <taxon>Naganishia</taxon>
    </lineage>
</organism>
<dbReference type="Proteomes" id="UP001230649">
    <property type="component" value="Unassembled WGS sequence"/>
</dbReference>
<gene>
    <name evidence="1" type="ORF">QFC20_006727</name>
</gene>
<dbReference type="EMBL" id="JASBWS010000128">
    <property type="protein sequence ID" value="KAJ9095158.1"/>
    <property type="molecule type" value="Genomic_DNA"/>
</dbReference>
<name>A0ACC2V7Q4_9TREE</name>
<protein>
    <submittedName>
        <fullName evidence="1">Uncharacterized protein</fullName>
    </submittedName>
</protein>
<reference evidence="1" key="1">
    <citation type="submission" date="2023-04" db="EMBL/GenBank/DDBJ databases">
        <title>Draft Genome sequencing of Naganishia species isolated from polar environments using Oxford Nanopore Technology.</title>
        <authorList>
            <person name="Leo P."/>
            <person name="Venkateswaran K."/>
        </authorList>
    </citation>
    <scope>NUCLEOTIDE SEQUENCE</scope>
    <source>
        <strain evidence="1">MNA-CCFEE 5262</strain>
    </source>
</reference>
<evidence type="ECO:0000313" key="2">
    <source>
        <dbReference type="Proteomes" id="UP001230649"/>
    </source>
</evidence>
<proteinExistence type="predicted"/>
<evidence type="ECO:0000313" key="1">
    <source>
        <dbReference type="EMBL" id="KAJ9095158.1"/>
    </source>
</evidence>
<accession>A0ACC2V7Q4</accession>